<gene>
    <name evidence="2" type="ORF">JXQ802_LOCUS32407</name>
    <name evidence="1" type="ORF">PYM288_LOCUS21307</name>
</gene>
<organism evidence="1 3">
    <name type="scientific">Rotaria sordida</name>
    <dbReference type="NCBI Taxonomy" id="392033"/>
    <lineage>
        <taxon>Eukaryota</taxon>
        <taxon>Metazoa</taxon>
        <taxon>Spiralia</taxon>
        <taxon>Gnathifera</taxon>
        <taxon>Rotifera</taxon>
        <taxon>Eurotatoria</taxon>
        <taxon>Bdelloidea</taxon>
        <taxon>Philodinida</taxon>
        <taxon>Philodinidae</taxon>
        <taxon>Rotaria</taxon>
    </lineage>
</organism>
<name>A0A814RIT7_9BILA</name>
<sequence length="158" mass="18437">MASKCRMFKVNISNIINVELIAKSECNCERMAELMASVEGKRTNDIAQLGVDLTLKRCQWLIEYIRHEFANLHHEFNDRLYVLSKEINIDVIDAKLQTEDIRVQDGLHPTLSSGRQKFENVQQQWFAQQAMHVSKTTVQQLQQQQQHNRRTIITTTII</sequence>
<reference evidence="1" key="1">
    <citation type="submission" date="2021-02" db="EMBL/GenBank/DDBJ databases">
        <authorList>
            <person name="Nowell W R."/>
        </authorList>
    </citation>
    <scope>NUCLEOTIDE SEQUENCE</scope>
</reference>
<keyword evidence="4" id="KW-1185">Reference proteome</keyword>
<protein>
    <submittedName>
        <fullName evidence="1">Uncharacterized protein</fullName>
    </submittedName>
</protein>
<evidence type="ECO:0000313" key="4">
    <source>
        <dbReference type="Proteomes" id="UP000663870"/>
    </source>
</evidence>
<evidence type="ECO:0000313" key="1">
    <source>
        <dbReference type="EMBL" id="CAF1132806.1"/>
    </source>
</evidence>
<dbReference type="Proteomes" id="UP000663854">
    <property type="component" value="Unassembled WGS sequence"/>
</dbReference>
<evidence type="ECO:0000313" key="3">
    <source>
        <dbReference type="Proteomes" id="UP000663854"/>
    </source>
</evidence>
<dbReference type="Proteomes" id="UP000663870">
    <property type="component" value="Unassembled WGS sequence"/>
</dbReference>
<dbReference type="EMBL" id="CAJNOH010000832">
    <property type="protein sequence ID" value="CAF1132806.1"/>
    <property type="molecule type" value="Genomic_DNA"/>
</dbReference>
<accession>A0A814RIT7</accession>
<comment type="caution">
    <text evidence="1">The sequence shown here is derived from an EMBL/GenBank/DDBJ whole genome shotgun (WGS) entry which is preliminary data.</text>
</comment>
<proteinExistence type="predicted"/>
<dbReference type="AlphaFoldDB" id="A0A814RIT7"/>
<dbReference type="EMBL" id="CAJNOL010001425">
    <property type="protein sequence ID" value="CAF1356906.1"/>
    <property type="molecule type" value="Genomic_DNA"/>
</dbReference>
<evidence type="ECO:0000313" key="2">
    <source>
        <dbReference type="EMBL" id="CAF1356906.1"/>
    </source>
</evidence>